<proteinExistence type="predicted"/>
<protein>
    <submittedName>
        <fullName evidence="1">Uncharacterized protein</fullName>
    </submittedName>
</protein>
<gene>
    <name evidence="1" type="ORF">ACFSR8_10075</name>
</gene>
<name>A0ABW5TDL6_9FLAO</name>
<evidence type="ECO:0000313" key="2">
    <source>
        <dbReference type="Proteomes" id="UP001597476"/>
    </source>
</evidence>
<dbReference type="Proteomes" id="UP001597476">
    <property type="component" value="Unassembled WGS sequence"/>
</dbReference>
<dbReference type="EMBL" id="JBHULY010000019">
    <property type="protein sequence ID" value="MFD2726560.1"/>
    <property type="molecule type" value="Genomic_DNA"/>
</dbReference>
<accession>A0ABW5TDL6</accession>
<dbReference type="RefSeq" id="WP_380291617.1">
    <property type="nucleotide sequence ID" value="NZ_JBHULY010000019.1"/>
</dbReference>
<sequence>MKTIKCIFFTALFWLVLVSCDEDEILAESRDLLKFEIELINNNFDVCASFPITYLIDEEGVQMSYNVASGNSQSVFLNVRRGEFIGVTAFNTDDTSNTVLAFANIDTKQYSMDETNRLRVYYTECPVIDKILWVKF</sequence>
<comment type="caution">
    <text evidence="1">The sequence shown here is derived from an EMBL/GenBank/DDBJ whole genome shotgun (WGS) entry which is preliminary data.</text>
</comment>
<organism evidence="1 2">
    <name type="scientific">Hyunsoonleella rubra</name>
    <dbReference type="NCBI Taxonomy" id="1737062"/>
    <lineage>
        <taxon>Bacteria</taxon>
        <taxon>Pseudomonadati</taxon>
        <taxon>Bacteroidota</taxon>
        <taxon>Flavobacteriia</taxon>
        <taxon>Flavobacteriales</taxon>
        <taxon>Flavobacteriaceae</taxon>
    </lineage>
</organism>
<evidence type="ECO:0000313" key="1">
    <source>
        <dbReference type="EMBL" id="MFD2726560.1"/>
    </source>
</evidence>
<reference evidence="2" key="1">
    <citation type="journal article" date="2019" name="Int. J. Syst. Evol. Microbiol.">
        <title>The Global Catalogue of Microorganisms (GCM) 10K type strain sequencing project: providing services to taxonomists for standard genome sequencing and annotation.</title>
        <authorList>
            <consortium name="The Broad Institute Genomics Platform"/>
            <consortium name="The Broad Institute Genome Sequencing Center for Infectious Disease"/>
            <person name="Wu L."/>
            <person name="Ma J."/>
        </authorList>
    </citation>
    <scope>NUCLEOTIDE SEQUENCE [LARGE SCALE GENOMIC DNA]</scope>
    <source>
        <strain evidence="2">KCTC 42398</strain>
    </source>
</reference>
<dbReference type="PROSITE" id="PS51257">
    <property type="entry name" value="PROKAR_LIPOPROTEIN"/>
    <property type="match status" value="1"/>
</dbReference>
<keyword evidence="2" id="KW-1185">Reference proteome</keyword>